<feature type="region of interest" description="Disordered" evidence="1">
    <location>
        <begin position="116"/>
        <end position="146"/>
    </location>
</feature>
<evidence type="ECO:0000256" key="2">
    <source>
        <dbReference type="SAM" id="Phobius"/>
    </source>
</evidence>
<evidence type="ECO:0000313" key="3">
    <source>
        <dbReference type="EMBL" id="OGY97385.1"/>
    </source>
</evidence>
<sequence>MDKTTEFLHAIRSIAPREAYSARAKELILRAPQLPRLTFAEVLMRGLESLRLSSALVLTSGLILLLLGGLPYLKTTLPLRVAGLDPGVIQAEEREIQVALSEIAYYEDSSQSVRNALSESLRKGPGQLSPTVLKKEAGQTQTPEPLNESIDAALKALIR</sequence>
<name>A0A1G2C7M1_9BACT</name>
<gene>
    <name evidence="3" type="ORF">A2128_01905</name>
</gene>
<dbReference type="EMBL" id="MHKV01000013">
    <property type="protein sequence ID" value="OGY97385.1"/>
    <property type="molecule type" value="Genomic_DNA"/>
</dbReference>
<proteinExistence type="predicted"/>
<comment type="caution">
    <text evidence="3">The sequence shown here is derived from an EMBL/GenBank/DDBJ whole genome shotgun (WGS) entry which is preliminary data.</text>
</comment>
<accession>A0A1G2C7M1</accession>
<organism evidence="3 4">
    <name type="scientific">Candidatus Liptonbacteria bacterium GWC1_60_9</name>
    <dbReference type="NCBI Taxonomy" id="1798645"/>
    <lineage>
        <taxon>Bacteria</taxon>
        <taxon>Candidatus Liptoniibacteriota</taxon>
    </lineage>
</organism>
<reference evidence="3 4" key="1">
    <citation type="journal article" date="2016" name="Nat. Commun.">
        <title>Thousands of microbial genomes shed light on interconnected biogeochemical processes in an aquifer system.</title>
        <authorList>
            <person name="Anantharaman K."/>
            <person name="Brown C.T."/>
            <person name="Hug L.A."/>
            <person name="Sharon I."/>
            <person name="Castelle C.J."/>
            <person name="Probst A.J."/>
            <person name="Thomas B.C."/>
            <person name="Singh A."/>
            <person name="Wilkins M.J."/>
            <person name="Karaoz U."/>
            <person name="Brodie E.L."/>
            <person name="Williams K.H."/>
            <person name="Hubbard S.S."/>
            <person name="Banfield J.F."/>
        </authorList>
    </citation>
    <scope>NUCLEOTIDE SEQUENCE [LARGE SCALE GENOMIC DNA]</scope>
</reference>
<protein>
    <submittedName>
        <fullName evidence="3">Uncharacterized protein</fullName>
    </submittedName>
</protein>
<dbReference type="AlphaFoldDB" id="A0A1G2C7M1"/>
<feature type="transmembrane region" description="Helical" evidence="2">
    <location>
        <begin position="52"/>
        <end position="73"/>
    </location>
</feature>
<keyword evidence="2" id="KW-0472">Membrane</keyword>
<evidence type="ECO:0000313" key="4">
    <source>
        <dbReference type="Proteomes" id="UP000176349"/>
    </source>
</evidence>
<evidence type="ECO:0000256" key="1">
    <source>
        <dbReference type="SAM" id="MobiDB-lite"/>
    </source>
</evidence>
<dbReference type="Proteomes" id="UP000176349">
    <property type="component" value="Unassembled WGS sequence"/>
</dbReference>
<keyword evidence="2" id="KW-1133">Transmembrane helix</keyword>
<keyword evidence="2" id="KW-0812">Transmembrane</keyword>